<evidence type="ECO:0000313" key="3">
    <source>
        <dbReference type="Proteomes" id="UP000324748"/>
    </source>
</evidence>
<dbReference type="AlphaFoldDB" id="A0A5B0LV92"/>
<dbReference type="EMBL" id="VSWC01000184">
    <property type="protein sequence ID" value="KAA1068016.1"/>
    <property type="molecule type" value="Genomic_DNA"/>
</dbReference>
<gene>
    <name evidence="2" type="ORF">PGT21_024991</name>
</gene>
<evidence type="ECO:0000256" key="1">
    <source>
        <dbReference type="ARBA" id="ARBA00022664"/>
    </source>
</evidence>
<dbReference type="Proteomes" id="UP000324748">
    <property type="component" value="Unassembled WGS sequence"/>
</dbReference>
<sequence>MQDSVVHTAIKMSLDNVIGVLEAHEVSLKGTKALDLVSASFAATKRFACVNCGKRSHCSSDCKKTKNHGKAKAGAVTTVKLSVYDSVSFDNEDEINVIYDQ</sequence>
<organism evidence="2 3">
    <name type="scientific">Puccinia graminis f. sp. tritici</name>
    <dbReference type="NCBI Taxonomy" id="56615"/>
    <lineage>
        <taxon>Eukaryota</taxon>
        <taxon>Fungi</taxon>
        <taxon>Dikarya</taxon>
        <taxon>Basidiomycota</taxon>
        <taxon>Pucciniomycotina</taxon>
        <taxon>Pucciniomycetes</taxon>
        <taxon>Pucciniales</taxon>
        <taxon>Pucciniaceae</taxon>
        <taxon>Puccinia</taxon>
    </lineage>
</organism>
<keyword evidence="1" id="KW-0507">mRNA processing</keyword>
<reference evidence="2 3" key="1">
    <citation type="submission" date="2019-05" db="EMBL/GenBank/DDBJ databases">
        <title>Emergence of the Ug99 lineage of the wheat stem rust pathogen through somatic hybridization.</title>
        <authorList>
            <person name="Li F."/>
            <person name="Upadhyaya N.M."/>
            <person name="Sperschneider J."/>
            <person name="Matny O."/>
            <person name="Nguyen-Phuc H."/>
            <person name="Mago R."/>
            <person name="Raley C."/>
            <person name="Miller M.E."/>
            <person name="Silverstein K.A.T."/>
            <person name="Henningsen E."/>
            <person name="Hirsch C.D."/>
            <person name="Visser B."/>
            <person name="Pretorius Z.A."/>
            <person name="Steffenson B.J."/>
            <person name="Schwessinger B."/>
            <person name="Dodds P.N."/>
            <person name="Figueroa M."/>
        </authorList>
    </citation>
    <scope>NUCLEOTIDE SEQUENCE [LARGE SCALE GENOMIC DNA]</scope>
    <source>
        <strain evidence="2">21-0</strain>
    </source>
</reference>
<dbReference type="SUPFAM" id="SSF57756">
    <property type="entry name" value="Retrovirus zinc finger-like domains"/>
    <property type="match status" value="1"/>
</dbReference>
<dbReference type="GO" id="GO:0003676">
    <property type="term" value="F:nucleic acid binding"/>
    <property type="evidence" value="ECO:0007669"/>
    <property type="project" value="InterPro"/>
</dbReference>
<keyword evidence="3" id="KW-1185">Reference proteome</keyword>
<dbReference type="GO" id="GO:0006397">
    <property type="term" value="P:mRNA processing"/>
    <property type="evidence" value="ECO:0007669"/>
    <property type="project" value="UniProtKB-KW"/>
</dbReference>
<dbReference type="GO" id="GO:0008270">
    <property type="term" value="F:zinc ion binding"/>
    <property type="evidence" value="ECO:0007669"/>
    <property type="project" value="InterPro"/>
</dbReference>
<comment type="caution">
    <text evidence="2">The sequence shown here is derived from an EMBL/GenBank/DDBJ whole genome shotgun (WGS) entry which is preliminary data.</text>
</comment>
<evidence type="ECO:0008006" key="4">
    <source>
        <dbReference type="Google" id="ProtNLM"/>
    </source>
</evidence>
<protein>
    <recommendedName>
        <fullName evidence="4">CCHC-type domain-containing protein</fullName>
    </recommendedName>
</protein>
<name>A0A5B0LV92_PUCGR</name>
<accession>A0A5B0LV92</accession>
<dbReference type="InterPro" id="IPR036875">
    <property type="entry name" value="Znf_CCHC_sf"/>
</dbReference>
<proteinExistence type="predicted"/>
<evidence type="ECO:0000313" key="2">
    <source>
        <dbReference type="EMBL" id="KAA1068016.1"/>
    </source>
</evidence>
<dbReference type="OrthoDB" id="8026949at2759"/>